<dbReference type="RefSeq" id="XP_018637500.1">
    <property type="nucleotide sequence ID" value="XM_018780663.1"/>
</dbReference>
<feature type="compositionally biased region" description="Acidic residues" evidence="1">
    <location>
        <begin position="633"/>
        <end position="645"/>
    </location>
</feature>
<evidence type="ECO:0000313" key="2">
    <source>
        <dbReference type="EMBL" id="EPT30436.1"/>
    </source>
</evidence>
<dbReference type="VEuPathDB" id="ToxoDB:TGME49_242900"/>
<dbReference type="AlphaFoldDB" id="S8F3S8"/>
<feature type="compositionally biased region" description="Pro residues" evidence="1">
    <location>
        <begin position="611"/>
        <end position="620"/>
    </location>
</feature>
<sequence length="797" mass="84028">MALFIFRRLITGELLHALFYCRAITIGKNGVEVNIQKVFLLGSSASLRVVDERNRAVFLPQPTTSDAGAEARYSFAYALENGHCNFKKQVSYPDAFPGYSQPLLCAVHNGLDSHNKYDLYDHNIGYGSDYNSTLIIYCGDGGSPDGPDSSGSPSTEPSKPIKPKPDPSPGLKPQPGEPQDSPPQQPPQESTQPKPPTPPPAESNPNEEGTPGVHEDEDGADEEDGQDASDHPSNSSGSPHQGGTGPGGQEQTHDKKPDGATSGPNHSEQDLPDDQKPGGTPGLEPPNPAGGKVPSDNNKLKPPRPSETPALQNTPQITEEEDCLNNTRLDFGLSFTICTAAFLLLDNKALLHVDRRLCKMERLALRAVLLTVVAANVFRSEASGLKAEPDFTVTITEKGVQEDMQQFFSLGPSATLRVVDESNSAILLPEAEGGEAQDSVAYEFENGHCNFGKTVAYKDMFSGYTQQVWARSPAEAGTGEKHGGKTSIYTFTNPPVEYLNGGVSFCVRFMTKTTVTTTTTTTTPTTTTAATAQSSAPTVGSSSDSTDSEGSTSGSSGDGGSPDGPDSSGSPSTEPSKPIKPKPDQSPDVEPQPEEPQPSPPQQPPQESTQPKPPTPPPAESNPNEEGTPGVHEDEDGADEEDGQDASDHPSNSSGSPHQGGTGPGGQEQTHDKKPDGATSGPNHSEQDLPDDQKPGGTPGLEPPNPAGGKVPSDNNKLKPPRPSETPALQNTRTPTPHIRSANFDAPSRMRRLSVVDASEVKYLTIVVHSAAWGFVAKTLSLSAALFSVGATVLASN</sequence>
<feature type="compositionally biased region" description="Basic and acidic residues" evidence="1">
    <location>
        <begin position="267"/>
        <end position="276"/>
    </location>
</feature>
<feature type="compositionally biased region" description="Acidic residues" evidence="1">
    <location>
        <begin position="215"/>
        <end position="227"/>
    </location>
</feature>
<dbReference type="KEGG" id="tgo:TGME49_242900"/>
<feature type="compositionally biased region" description="Pro residues" evidence="1">
    <location>
        <begin position="166"/>
        <end position="186"/>
    </location>
</feature>
<dbReference type="GeneID" id="29769190"/>
<name>S8F3S8_TOXGM</name>
<feature type="compositionally biased region" description="Low complexity" evidence="1">
    <location>
        <begin position="563"/>
        <end position="576"/>
    </location>
</feature>
<feature type="compositionally biased region" description="Pro residues" evidence="1">
    <location>
        <begin position="594"/>
        <end position="604"/>
    </location>
</feature>
<dbReference type="VEuPathDB" id="ToxoDB:TGME49_243150"/>
<evidence type="ECO:0000256" key="1">
    <source>
        <dbReference type="SAM" id="MobiDB-lite"/>
    </source>
</evidence>
<feature type="compositionally biased region" description="Low complexity" evidence="1">
    <location>
        <begin position="540"/>
        <end position="555"/>
    </location>
</feature>
<feature type="compositionally biased region" description="Basic and acidic residues" evidence="1">
    <location>
        <begin position="685"/>
        <end position="694"/>
    </location>
</feature>
<gene>
    <name evidence="2" type="ORF">TGME49_242900</name>
</gene>
<reference evidence="2" key="1">
    <citation type="submission" date="2013-04" db="EMBL/GenBank/DDBJ databases">
        <authorList>
            <person name="Sibley D."/>
            <person name="Venepally P."/>
            <person name="Karamycheva S."/>
            <person name="Hadjithomas M."/>
            <person name="Khan A."/>
            <person name="Brunk B."/>
            <person name="Roos D."/>
            <person name="Caler E."/>
            <person name="Lorenzi H."/>
        </authorList>
    </citation>
    <scope>NUCLEOTIDE SEQUENCE [LARGE SCALE GENOMIC DNA]</scope>
    <source>
        <strain evidence="2">ME49</strain>
    </source>
</reference>
<feature type="compositionally biased region" description="Low complexity" evidence="1">
    <location>
        <begin position="516"/>
        <end position="532"/>
    </location>
</feature>
<dbReference type="Proteomes" id="UP000001529">
    <property type="component" value="Chromosome VI"/>
</dbReference>
<organism evidence="2 3">
    <name type="scientific">Toxoplasma gondii (strain ATCC 50611 / Me49)</name>
    <dbReference type="NCBI Taxonomy" id="508771"/>
    <lineage>
        <taxon>Eukaryota</taxon>
        <taxon>Sar</taxon>
        <taxon>Alveolata</taxon>
        <taxon>Apicomplexa</taxon>
        <taxon>Conoidasida</taxon>
        <taxon>Coccidia</taxon>
        <taxon>Eucoccidiorida</taxon>
        <taxon>Eimeriorina</taxon>
        <taxon>Sarcocystidae</taxon>
        <taxon>Toxoplasma</taxon>
    </lineage>
</organism>
<proteinExistence type="predicted"/>
<protein>
    <submittedName>
        <fullName evidence="2">Toxoplasma gondii family A protein</fullName>
    </submittedName>
</protein>
<keyword evidence="3" id="KW-1185">Reference proteome</keyword>
<dbReference type="EMBL" id="CM002040">
    <property type="protein sequence ID" value="EPT30436.1"/>
    <property type="molecule type" value="Genomic_DNA"/>
</dbReference>
<feature type="region of interest" description="Disordered" evidence="1">
    <location>
        <begin position="139"/>
        <end position="318"/>
    </location>
</feature>
<feature type="compositionally biased region" description="Low complexity" evidence="1">
    <location>
        <begin position="145"/>
        <end position="158"/>
    </location>
</feature>
<evidence type="ECO:0000313" key="3">
    <source>
        <dbReference type="Proteomes" id="UP000001529"/>
    </source>
</evidence>
<feature type="compositionally biased region" description="Pro residues" evidence="1">
    <location>
        <begin position="193"/>
        <end position="202"/>
    </location>
</feature>
<dbReference type="PhylomeDB" id="S8F3S8"/>
<accession>S8F3S8</accession>
<dbReference type="EMBL" id="KE138827">
    <property type="protein sequence ID" value="EPT30436.1"/>
    <property type="molecule type" value="Genomic_DNA"/>
</dbReference>
<feature type="region of interest" description="Disordered" evidence="1">
    <location>
        <begin position="516"/>
        <end position="743"/>
    </location>
</feature>